<comment type="catalytic activity">
    <reaction evidence="1">
        <text>a 1,2-diacyl-sn-glycero-3-phosphocholine + H2O = a 1,2-diacyl-sn-glycero-3-phosphate + choline + H(+)</text>
        <dbReference type="Rhea" id="RHEA:14445"/>
        <dbReference type="ChEBI" id="CHEBI:15354"/>
        <dbReference type="ChEBI" id="CHEBI:15377"/>
        <dbReference type="ChEBI" id="CHEBI:15378"/>
        <dbReference type="ChEBI" id="CHEBI:57643"/>
        <dbReference type="ChEBI" id="CHEBI:58608"/>
        <dbReference type="EC" id="3.1.4.4"/>
    </reaction>
</comment>
<keyword evidence="7" id="KW-0732">Signal</keyword>
<reference evidence="9 10" key="1">
    <citation type="submission" date="2019-10" db="EMBL/GenBank/DDBJ databases">
        <title>Glaciimonas soli sp. nov., a psychrophilic bacterium isolated from the forest soil of a high elevation mountain in Taiwan.</title>
        <authorList>
            <person name="Wang L.-T."/>
            <person name="Shieh W.Y."/>
        </authorList>
    </citation>
    <scope>NUCLEOTIDE SEQUENCE [LARGE SCALE GENOMIC DNA]</scope>
    <source>
        <strain evidence="9 10">GS1</strain>
    </source>
</reference>
<dbReference type="InterPro" id="IPR025202">
    <property type="entry name" value="PLD-like_dom"/>
</dbReference>
<dbReference type="Gene3D" id="3.30.870.10">
    <property type="entry name" value="Endonuclease Chain A"/>
    <property type="match status" value="1"/>
</dbReference>
<evidence type="ECO:0000313" key="10">
    <source>
        <dbReference type="Proteomes" id="UP000451565"/>
    </source>
</evidence>
<gene>
    <name evidence="9" type="ORF">GEV47_15235</name>
</gene>
<dbReference type="Pfam" id="PF13091">
    <property type="entry name" value="PLDc_2"/>
    <property type="match status" value="1"/>
</dbReference>
<proteinExistence type="inferred from homology"/>
<evidence type="ECO:0000256" key="6">
    <source>
        <dbReference type="ARBA" id="ARBA00023098"/>
    </source>
</evidence>
<dbReference type="GO" id="GO:0006793">
    <property type="term" value="P:phosphorus metabolic process"/>
    <property type="evidence" value="ECO:0007669"/>
    <property type="project" value="UniProtKB-ARBA"/>
</dbReference>
<dbReference type="InterPro" id="IPR001736">
    <property type="entry name" value="PLipase_D/transphosphatidylase"/>
</dbReference>
<evidence type="ECO:0000313" key="9">
    <source>
        <dbReference type="EMBL" id="MQR02030.1"/>
    </source>
</evidence>
<dbReference type="GO" id="GO:0004630">
    <property type="term" value="F:phospholipase D activity"/>
    <property type="evidence" value="ECO:0007669"/>
    <property type="project" value="UniProtKB-EC"/>
</dbReference>
<dbReference type="EMBL" id="WINI01000007">
    <property type="protein sequence ID" value="MQR02030.1"/>
    <property type="molecule type" value="Genomic_DNA"/>
</dbReference>
<comment type="caution">
    <text evidence="9">The sequence shown here is derived from an EMBL/GenBank/DDBJ whole genome shotgun (WGS) entry which is preliminary data.</text>
</comment>
<dbReference type="InterPro" id="IPR051406">
    <property type="entry name" value="PLD_domain"/>
</dbReference>
<dbReference type="PROSITE" id="PS50035">
    <property type="entry name" value="PLD"/>
    <property type="match status" value="1"/>
</dbReference>
<dbReference type="Proteomes" id="UP000451565">
    <property type="component" value="Unassembled WGS sequence"/>
</dbReference>
<protein>
    <recommendedName>
        <fullName evidence="3">phospholipase D</fullName>
        <ecNumber evidence="3">3.1.4.4</ecNumber>
    </recommendedName>
</protein>
<accession>A0A843YSC6</accession>
<dbReference type="GO" id="GO:0016042">
    <property type="term" value="P:lipid catabolic process"/>
    <property type="evidence" value="ECO:0007669"/>
    <property type="project" value="UniProtKB-KW"/>
</dbReference>
<sequence>MFRVFPVTHRTALKVIIAALSLVASQGYAFDAPAPPQAATGTLQALFSPWDNIEGAILSALAGAKQQVFVQAYLLTNGKIASALLSAKGRGVDVQVLMDGKQIKSGGYAKAAVLATAGIPVWLETKYQNAHNKIIVIDPSTTDPVLITGSFNFTWAAQHSNAENVLIVRKNPQLTARYALNWQRHRQDAVRYDASKDNNPKNSAK</sequence>
<evidence type="ECO:0000256" key="4">
    <source>
        <dbReference type="ARBA" id="ARBA00022801"/>
    </source>
</evidence>
<dbReference type="SUPFAM" id="SSF56024">
    <property type="entry name" value="Phospholipase D/nuclease"/>
    <property type="match status" value="1"/>
</dbReference>
<feature type="chain" id="PRO_5032679279" description="phospholipase D" evidence="7">
    <location>
        <begin position="30"/>
        <end position="205"/>
    </location>
</feature>
<dbReference type="EC" id="3.1.4.4" evidence="3"/>
<feature type="domain" description="PLD phosphodiesterase" evidence="8">
    <location>
        <begin position="126"/>
        <end position="157"/>
    </location>
</feature>
<keyword evidence="6" id="KW-0443">Lipid metabolism</keyword>
<evidence type="ECO:0000256" key="3">
    <source>
        <dbReference type="ARBA" id="ARBA00012027"/>
    </source>
</evidence>
<evidence type="ECO:0000256" key="7">
    <source>
        <dbReference type="SAM" id="SignalP"/>
    </source>
</evidence>
<dbReference type="OrthoDB" id="5294698at2"/>
<dbReference type="PANTHER" id="PTHR43856:SF1">
    <property type="entry name" value="MITOCHONDRIAL CARDIOLIPIN HYDROLASE"/>
    <property type="match status" value="1"/>
</dbReference>
<feature type="signal peptide" evidence="7">
    <location>
        <begin position="1"/>
        <end position="29"/>
    </location>
</feature>
<evidence type="ECO:0000256" key="5">
    <source>
        <dbReference type="ARBA" id="ARBA00022963"/>
    </source>
</evidence>
<dbReference type="PANTHER" id="PTHR43856">
    <property type="entry name" value="CARDIOLIPIN HYDROLASE"/>
    <property type="match status" value="1"/>
</dbReference>
<evidence type="ECO:0000256" key="1">
    <source>
        <dbReference type="ARBA" id="ARBA00000798"/>
    </source>
</evidence>
<keyword evidence="4" id="KW-0378">Hydrolase</keyword>
<organism evidence="9 10">
    <name type="scientific">Glaciimonas soli</name>
    <dbReference type="NCBI Taxonomy" id="2590999"/>
    <lineage>
        <taxon>Bacteria</taxon>
        <taxon>Pseudomonadati</taxon>
        <taxon>Pseudomonadota</taxon>
        <taxon>Betaproteobacteria</taxon>
        <taxon>Burkholderiales</taxon>
        <taxon>Oxalobacteraceae</taxon>
        <taxon>Glaciimonas</taxon>
    </lineage>
</organism>
<keyword evidence="5" id="KW-0442">Lipid degradation</keyword>
<evidence type="ECO:0000256" key="2">
    <source>
        <dbReference type="ARBA" id="ARBA00008664"/>
    </source>
</evidence>
<dbReference type="CDD" id="cd09170">
    <property type="entry name" value="PLDc_Nuc"/>
    <property type="match status" value="1"/>
</dbReference>
<name>A0A843YSC6_9BURK</name>
<comment type="similarity">
    <text evidence="2">Belongs to the phospholipase D family.</text>
</comment>
<dbReference type="RefSeq" id="WP_153235594.1">
    <property type="nucleotide sequence ID" value="NZ_WINI01000007.1"/>
</dbReference>
<keyword evidence="10" id="KW-1185">Reference proteome</keyword>
<dbReference type="AlphaFoldDB" id="A0A843YSC6"/>
<evidence type="ECO:0000259" key="8">
    <source>
        <dbReference type="PROSITE" id="PS50035"/>
    </source>
</evidence>
<dbReference type="GO" id="GO:0016891">
    <property type="term" value="F:RNA endonuclease activity producing 5'-phosphomonoesters, hydrolytic mechanism"/>
    <property type="evidence" value="ECO:0007669"/>
    <property type="project" value="TreeGrafter"/>
</dbReference>